<keyword evidence="2" id="KW-1185">Reference proteome</keyword>
<comment type="caution">
    <text evidence="1">The sequence shown here is derived from an EMBL/GenBank/DDBJ whole genome shotgun (WGS) entry which is preliminary data.</text>
</comment>
<accession>A0ABU5IXT6</accession>
<dbReference type="EMBL" id="JAXOFX010000004">
    <property type="protein sequence ID" value="MDZ5471968.1"/>
    <property type="molecule type" value="Genomic_DNA"/>
</dbReference>
<name>A0ABU5IXT6_9BACI</name>
<dbReference type="RefSeq" id="WP_322446256.1">
    <property type="nucleotide sequence ID" value="NZ_JAXOFX010000004.1"/>
</dbReference>
<protein>
    <submittedName>
        <fullName evidence="1">Glycosyltransferase family 4 protein</fullName>
    </submittedName>
</protein>
<dbReference type="SUPFAM" id="SSF53756">
    <property type="entry name" value="UDP-Glycosyltransferase/glycogen phosphorylase"/>
    <property type="match status" value="1"/>
</dbReference>
<gene>
    <name evidence="1" type="ORF">SM124_09430</name>
</gene>
<reference evidence="1 2" key="1">
    <citation type="submission" date="2023-11" db="EMBL/GenBank/DDBJ databases">
        <title>Bacillus jintuensis, isolated from a mudflat on the Beibu Gulf coast.</title>
        <authorList>
            <person name="Li M."/>
        </authorList>
    </citation>
    <scope>NUCLEOTIDE SEQUENCE [LARGE SCALE GENOMIC DNA]</scope>
    <source>
        <strain evidence="1 2">31A1R</strain>
    </source>
</reference>
<organism evidence="1 2">
    <name type="scientific">Robertmurraya mangrovi</name>
    <dbReference type="NCBI Taxonomy" id="3098077"/>
    <lineage>
        <taxon>Bacteria</taxon>
        <taxon>Bacillati</taxon>
        <taxon>Bacillota</taxon>
        <taxon>Bacilli</taxon>
        <taxon>Bacillales</taxon>
        <taxon>Bacillaceae</taxon>
        <taxon>Robertmurraya</taxon>
    </lineage>
</organism>
<sequence length="742" mass="86719">MKFLINLFSTDLNQQDFVSLSEPFDSEGYSIYNFQFSSEEYSIDLLDTLINYLSFEHNISPYETKIVLQSNINNLLIAWYRIYNDIIDDFILIDNSVTSIELKNPIEQIFIDQLSAFAAIEDESCHTRLYYRNSSLLSPQILKPFMEAYQYDLLKPFNEHSVHSVVHKKREKKEYKIKQYSYLRSTTLEDKSKIIDLTRQRTFQKNILIDEINEASGFYLVFQYILSLQIADDQKARAVHMFQQRMNTEQKKLVTEYIKDYLEERVNILPFKEVINYYSFLVMLGTDKTIIKQMLEYIKNDDKHFDDHYAPFTNVLFYVTNASQKEYETYFLDRIDIMRQLKSYYKEKLKIQMPKSEDNHLVIVCGQLLSYNHAPTKVTIDYANNLIKYYPNLKIKIVVEDMFNYSPNELFFVYPFCSVDSKSLNGLHKELLDPSIEIHYSNCRLSRIHRLQEDINAIKDFKPQWIFKIGAPDSLAVDLLFDYYPITSLSMGGAEYSEWVDVALAGYTKDSILLELKEKGLEFLRYHYSQYIPGLEFAKSKNKVSRSEFSFGTTDFVIVTVGNRLEIDMDQTFIMEMRTILLKNKQVKWLIIGLEEHSLVHNAFGVLNKQVSFLKYANDLAAVYTICDLYANPFRKGGGFSVAMAIDAGIPVANLEGPNDANGFVPKGKALRRSEYFNYIQRLINDNEYYKNEQACFKGTIEKRFGFKNATKRVMDLLHKSEEIALKRYHSKGGNVKTSISL</sequence>
<dbReference type="Proteomes" id="UP001290455">
    <property type="component" value="Unassembled WGS sequence"/>
</dbReference>
<evidence type="ECO:0000313" key="2">
    <source>
        <dbReference type="Proteomes" id="UP001290455"/>
    </source>
</evidence>
<proteinExistence type="predicted"/>
<evidence type="ECO:0000313" key="1">
    <source>
        <dbReference type="EMBL" id="MDZ5471968.1"/>
    </source>
</evidence>
<dbReference type="Gene3D" id="3.40.50.2000">
    <property type="entry name" value="Glycogen Phosphorylase B"/>
    <property type="match status" value="1"/>
</dbReference>